<protein>
    <recommendedName>
        <fullName evidence="13 14">Replicative DNA helicase</fullName>
        <ecNumber evidence="13 14">5.6.2.3</ecNumber>
    </recommendedName>
</protein>
<evidence type="ECO:0000259" key="16">
    <source>
        <dbReference type="PROSITE" id="PS50819"/>
    </source>
</evidence>
<dbReference type="InterPro" id="IPR006142">
    <property type="entry name" value="INTEIN"/>
</dbReference>
<proteinExistence type="inferred from homology"/>
<dbReference type="Pfam" id="PF03796">
    <property type="entry name" value="DnaB_C"/>
    <property type="match status" value="2"/>
</dbReference>
<evidence type="ECO:0000256" key="6">
    <source>
        <dbReference type="ARBA" id="ARBA00022801"/>
    </source>
</evidence>
<dbReference type="Pfam" id="PF14528">
    <property type="entry name" value="LAGLIDADG_3"/>
    <property type="match status" value="1"/>
</dbReference>
<dbReference type="RefSeq" id="WP_068363481.1">
    <property type="nucleotide sequence ID" value="NZ_FOJN01000006.1"/>
</dbReference>
<evidence type="ECO:0000256" key="1">
    <source>
        <dbReference type="ARBA" id="ARBA00008428"/>
    </source>
</evidence>
<dbReference type="Proteomes" id="UP000182054">
    <property type="component" value="Unassembled WGS sequence"/>
</dbReference>
<dbReference type="Pfam" id="PF00772">
    <property type="entry name" value="DnaB"/>
    <property type="match status" value="1"/>
</dbReference>
<comment type="catalytic activity">
    <reaction evidence="12 14">
        <text>ATP + H2O = ADP + phosphate + H(+)</text>
        <dbReference type="Rhea" id="RHEA:13065"/>
        <dbReference type="ChEBI" id="CHEBI:15377"/>
        <dbReference type="ChEBI" id="CHEBI:15378"/>
        <dbReference type="ChEBI" id="CHEBI:30616"/>
        <dbReference type="ChEBI" id="CHEBI:43474"/>
        <dbReference type="ChEBI" id="CHEBI:456216"/>
        <dbReference type="EC" id="5.6.2.3"/>
    </reaction>
</comment>
<evidence type="ECO:0000256" key="3">
    <source>
        <dbReference type="ARBA" id="ARBA00022705"/>
    </source>
</evidence>
<dbReference type="InterPro" id="IPR027417">
    <property type="entry name" value="P-loop_NTPase"/>
</dbReference>
<feature type="domain" description="DOD-type homing endonuclease" evidence="16">
    <location>
        <begin position="374"/>
        <end position="561"/>
    </location>
</feature>
<dbReference type="InterPro" id="IPR004042">
    <property type="entry name" value="Intein_endonuc_central"/>
</dbReference>
<dbReference type="PANTHER" id="PTHR30153:SF2">
    <property type="entry name" value="REPLICATIVE DNA HELICASE"/>
    <property type="match status" value="1"/>
</dbReference>
<dbReference type="GO" id="GO:0005829">
    <property type="term" value="C:cytosol"/>
    <property type="evidence" value="ECO:0007669"/>
    <property type="project" value="TreeGrafter"/>
</dbReference>
<dbReference type="InterPro" id="IPR007694">
    <property type="entry name" value="DNA_helicase_DnaB-like_C"/>
</dbReference>
<comment type="function">
    <text evidence="11 14">The intein is an endonuclease.</text>
</comment>
<dbReference type="InterPro" id="IPR007692">
    <property type="entry name" value="DNA_helicase_DnaB"/>
</dbReference>
<dbReference type="GO" id="GO:0005524">
    <property type="term" value="F:ATP binding"/>
    <property type="evidence" value="ECO:0007669"/>
    <property type="project" value="UniProtKB-UniRule"/>
</dbReference>
<dbReference type="GO" id="GO:1990077">
    <property type="term" value="C:primosome complex"/>
    <property type="evidence" value="ECO:0007669"/>
    <property type="project" value="UniProtKB-UniRule"/>
</dbReference>
<evidence type="ECO:0000256" key="9">
    <source>
        <dbReference type="ARBA" id="ARBA00023125"/>
    </source>
</evidence>
<dbReference type="SUPFAM" id="SSF55608">
    <property type="entry name" value="Homing endonucleases"/>
    <property type="match status" value="1"/>
</dbReference>
<dbReference type="AlphaFoldDB" id="A0A1I0TGQ8"/>
<dbReference type="Gene3D" id="3.10.28.10">
    <property type="entry name" value="Homing endonucleases"/>
    <property type="match status" value="1"/>
</dbReference>
<keyword evidence="5 14" id="KW-0547">Nucleotide-binding</keyword>
<dbReference type="FunFam" id="3.40.50.300:FF:000351">
    <property type="entry name" value="Replicative DNA helicase"/>
    <property type="match status" value="1"/>
</dbReference>
<evidence type="ECO:0000256" key="5">
    <source>
        <dbReference type="ARBA" id="ARBA00022741"/>
    </source>
</evidence>
<dbReference type="EC" id="5.6.2.3" evidence="13 14"/>
<keyword evidence="3 14" id="KW-0235">DNA replication</keyword>
<dbReference type="SMART" id="SM00306">
    <property type="entry name" value="HintN"/>
    <property type="match status" value="1"/>
</dbReference>
<keyword evidence="6 14" id="KW-0378">Hydrolase</keyword>
<dbReference type="Gene3D" id="3.40.50.300">
    <property type="entry name" value="P-loop containing nucleotide triphosphate hydrolases"/>
    <property type="match status" value="2"/>
</dbReference>
<keyword evidence="7 14" id="KW-0347">Helicase</keyword>
<dbReference type="GeneID" id="85485879"/>
<dbReference type="FunFam" id="1.10.860.10:FF:000001">
    <property type="entry name" value="Replicative DNA helicase"/>
    <property type="match status" value="1"/>
</dbReference>
<keyword evidence="2 14" id="KW-0639">Primosome</keyword>
<evidence type="ECO:0000313" key="18">
    <source>
        <dbReference type="EMBL" id="SFA50978.1"/>
    </source>
</evidence>
<evidence type="ECO:0000256" key="2">
    <source>
        <dbReference type="ARBA" id="ARBA00022515"/>
    </source>
</evidence>
<dbReference type="GO" id="GO:0016887">
    <property type="term" value="F:ATP hydrolysis activity"/>
    <property type="evidence" value="ECO:0007669"/>
    <property type="project" value="RHEA"/>
</dbReference>
<dbReference type="CDD" id="cd00984">
    <property type="entry name" value="DnaB_C"/>
    <property type="match status" value="1"/>
</dbReference>
<comment type="similarity">
    <text evidence="1 14">Belongs to the helicase family. DnaB subfamily.</text>
</comment>
<evidence type="ECO:0000256" key="10">
    <source>
        <dbReference type="ARBA" id="ARBA00023235"/>
    </source>
</evidence>
<dbReference type="SUPFAM" id="SSF48024">
    <property type="entry name" value="N-terminal domain of DnaB helicase"/>
    <property type="match status" value="1"/>
</dbReference>
<dbReference type="OrthoDB" id="9773982at2"/>
<evidence type="ECO:0000256" key="11">
    <source>
        <dbReference type="ARBA" id="ARBA00044940"/>
    </source>
</evidence>
<dbReference type="GO" id="GO:0016539">
    <property type="term" value="P:intein-mediated protein splicing"/>
    <property type="evidence" value="ECO:0007669"/>
    <property type="project" value="InterPro"/>
</dbReference>
<evidence type="ECO:0000259" key="17">
    <source>
        <dbReference type="PROSITE" id="PS51199"/>
    </source>
</evidence>
<dbReference type="EMBL" id="FOJN01000006">
    <property type="protein sequence ID" value="SFA50978.1"/>
    <property type="molecule type" value="Genomic_DNA"/>
</dbReference>
<feature type="region of interest" description="Disordered" evidence="15">
    <location>
        <begin position="1"/>
        <end position="28"/>
    </location>
</feature>
<dbReference type="SUPFAM" id="SSF51294">
    <property type="entry name" value="Hedgehog/intein (Hint) domain"/>
    <property type="match status" value="1"/>
</dbReference>
<gene>
    <name evidence="18" type="ORF">SAMN05444374_106160</name>
</gene>
<dbReference type="PRINTS" id="PR00379">
    <property type="entry name" value="INTEIN"/>
</dbReference>
<organism evidence="18 19">
    <name type="scientific">Rhodococcoides kroppenstedtii</name>
    <dbReference type="NCBI Taxonomy" id="293050"/>
    <lineage>
        <taxon>Bacteria</taxon>
        <taxon>Bacillati</taxon>
        <taxon>Actinomycetota</taxon>
        <taxon>Actinomycetes</taxon>
        <taxon>Mycobacteriales</taxon>
        <taxon>Nocardiaceae</taxon>
        <taxon>Rhodococcoides</taxon>
    </lineage>
</organism>
<dbReference type="Gene3D" id="1.10.860.10">
    <property type="entry name" value="DNAb Helicase, Chain A"/>
    <property type="match status" value="1"/>
</dbReference>
<evidence type="ECO:0000256" key="4">
    <source>
        <dbReference type="ARBA" id="ARBA00022737"/>
    </source>
</evidence>
<evidence type="ECO:0000256" key="7">
    <source>
        <dbReference type="ARBA" id="ARBA00022806"/>
    </source>
</evidence>
<accession>A0A1I0TGQ8</accession>
<feature type="domain" description="SF4 helicase" evidence="17">
    <location>
        <begin position="653"/>
        <end position="879"/>
    </location>
</feature>
<dbReference type="NCBIfam" id="TIGR00665">
    <property type="entry name" value="DnaB"/>
    <property type="match status" value="1"/>
</dbReference>
<keyword evidence="9 14" id="KW-0238">DNA-binding</keyword>
<dbReference type="PROSITE" id="PS51199">
    <property type="entry name" value="SF4_HELICASE"/>
    <property type="match status" value="2"/>
</dbReference>
<dbReference type="InterPro" id="IPR003587">
    <property type="entry name" value="Hint_dom_N"/>
</dbReference>
<evidence type="ECO:0000256" key="12">
    <source>
        <dbReference type="ARBA" id="ARBA00048954"/>
    </source>
</evidence>
<dbReference type="InterPro" id="IPR036844">
    <property type="entry name" value="Hint_dom_sf"/>
</dbReference>
<feature type="domain" description="SF4 helicase" evidence="17">
    <location>
        <begin position="198"/>
        <end position="235"/>
    </location>
</feature>
<comment type="function">
    <text evidence="14">The main replicative DNA helicase, it participates in initiation and elongation during chromosome replication. Travels ahead of the DNA replisome, separating dsDNA into templates for DNA synthesis. A processive ATP-dependent 5'-3' DNA helicase it has DNA-dependent ATPase activity.</text>
</comment>
<name>A0A1I0TGQ8_9NOCA</name>
<dbReference type="SUPFAM" id="SSF52540">
    <property type="entry name" value="P-loop containing nucleoside triphosphate hydrolases"/>
    <property type="match status" value="2"/>
</dbReference>
<dbReference type="PROSITE" id="PS50819">
    <property type="entry name" value="INTEIN_ENDONUCLEASE"/>
    <property type="match status" value="1"/>
</dbReference>
<evidence type="ECO:0000313" key="19">
    <source>
        <dbReference type="Proteomes" id="UP000182054"/>
    </source>
</evidence>
<evidence type="ECO:0000256" key="15">
    <source>
        <dbReference type="SAM" id="MobiDB-lite"/>
    </source>
</evidence>
<sequence>MAVVDDRGSSDYSGPSEPPGEDFGRQPPQDMAAEQSVLGGMLLSKDAIADVLEILRPGDFYRPAHQMVYDAILDLYGRGDPADPVTVSAELERRGELKRIGGPPYLVTLTQTVPTAANASFYAEIVVEKAILRRLVEAGTRIVQFGYAGADGQDVSEVVDRAQAEVYEVTERRTAEDFVQLEELLQPTMDEIDSIASRGGMSNGVPTGFTELDEVTNGLHPGQMIIVAARPGVGKALALDTPLPTPTGWTTMGEVEVGDHLIDASGRATRVVAATDVMVGRPCYEVEFSDGTVIVADAEHQWLTDTRASRKSAQAAATQYNGYRNQRTFAEVRTTEEIAATVRCATKDGRTNHSVTNTAPLQFDEADLLVPPYTLGAWLGDGTSACAQITSDDPEIIARIESEGLVTVQSGSADRRYSIQLPPPPPVLPRACAVCGTLFVPFPLHVRTCGQSCGGKARFTTVATREPRCSVCGELCTGLQMCQRCRDRVGTVQARLRTVGVLNNKHIPTAYLRASESQRRALLAGLLDTDGTVTGGGSVQFSVTHERLAMDVAELIVSLGYRVQLATKAVKGRRESSSTAFTLTFSTDEQVFGLTRKDVLHKQRRKAVGTARSSSRMITAVRKIESVPVRCVEVDNADHLYLAGRSMVPTHNSTLGMDFMRSCSIKHGMASVMFSLEMSRTEIVMRLLSAEAKIKLGDMRSGKMTDDDWTRLARRMSEISEAPLFVDDSPNLTMMEIRAKARRLKQRHDLKLIVIDYLQLMSSGKKVESRQQEVSDFSRSLKLLAKELMVPVVAICQLNRGPEQRTDKKPMVSDLRESGSLEQDADMVILLYRPDATERDDPRGGEADLILGKHRNGPTATITVAHQLHLSRFVDMARG</sequence>
<dbReference type="GO" id="GO:0004519">
    <property type="term" value="F:endonuclease activity"/>
    <property type="evidence" value="ECO:0007669"/>
    <property type="project" value="InterPro"/>
</dbReference>
<evidence type="ECO:0000256" key="14">
    <source>
        <dbReference type="RuleBase" id="RU362085"/>
    </source>
</evidence>
<evidence type="ECO:0000256" key="13">
    <source>
        <dbReference type="NCBIfam" id="TIGR00665"/>
    </source>
</evidence>
<dbReference type="InterPro" id="IPR007693">
    <property type="entry name" value="DNA_helicase_DnaB-like_N"/>
</dbReference>
<keyword evidence="4" id="KW-0677">Repeat</keyword>
<dbReference type="InterPro" id="IPR036185">
    <property type="entry name" value="DNA_heli_DnaB-like_N_sf"/>
</dbReference>
<dbReference type="GO" id="GO:0006269">
    <property type="term" value="P:DNA replication, synthesis of primer"/>
    <property type="evidence" value="ECO:0007669"/>
    <property type="project" value="UniProtKB-UniRule"/>
</dbReference>
<dbReference type="GO" id="GO:0043139">
    <property type="term" value="F:5'-3' DNA helicase activity"/>
    <property type="evidence" value="ECO:0007669"/>
    <property type="project" value="UniProtKB-EC"/>
</dbReference>
<keyword evidence="10" id="KW-0413">Isomerase</keyword>
<dbReference type="InterPro" id="IPR004860">
    <property type="entry name" value="LAGLIDADG_dom"/>
</dbReference>
<evidence type="ECO:0000256" key="8">
    <source>
        <dbReference type="ARBA" id="ARBA00022840"/>
    </source>
</evidence>
<reference evidence="18 19" key="1">
    <citation type="submission" date="2016-10" db="EMBL/GenBank/DDBJ databases">
        <authorList>
            <person name="de Groot N.N."/>
        </authorList>
    </citation>
    <scope>NUCLEOTIDE SEQUENCE [LARGE SCALE GENOMIC DNA]</scope>
    <source>
        <strain evidence="18 19">DSM 44908</strain>
    </source>
</reference>
<dbReference type="GO" id="GO:0003677">
    <property type="term" value="F:DNA binding"/>
    <property type="evidence" value="ECO:0007669"/>
    <property type="project" value="UniProtKB-UniRule"/>
</dbReference>
<dbReference type="PANTHER" id="PTHR30153">
    <property type="entry name" value="REPLICATIVE DNA HELICASE DNAB"/>
    <property type="match status" value="1"/>
</dbReference>
<dbReference type="InterPro" id="IPR027434">
    <property type="entry name" value="Homing_endonucl"/>
</dbReference>
<dbReference type="InterPro" id="IPR016136">
    <property type="entry name" value="DNA_helicase_N/primase_C"/>
</dbReference>
<keyword evidence="8 14" id="KW-0067">ATP-binding</keyword>